<evidence type="ECO:0000313" key="1">
    <source>
        <dbReference type="EMBL" id="EGT53019.1"/>
    </source>
</evidence>
<dbReference type="Proteomes" id="UP000008068">
    <property type="component" value="Unassembled WGS sequence"/>
</dbReference>
<proteinExistence type="predicted"/>
<organism evidence="2">
    <name type="scientific">Caenorhabditis brenneri</name>
    <name type="common">Nematode worm</name>
    <dbReference type="NCBI Taxonomy" id="135651"/>
    <lineage>
        <taxon>Eukaryota</taxon>
        <taxon>Metazoa</taxon>
        <taxon>Ecdysozoa</taxon>
        <taxon>Nematoda</taxon>
        <taxon>Chromadorea</taxon>
        <taxon>Rhabditida</taxon>
        <taxon>Rhabditina</taxon>
        <taxon>Rhabditomorpha</taxon>
        <taxon>Rhabditoidea</taxon>
        <taxon>Rhabditidae</taxon>
        <taxon>Peloderinae</taxon>
        <taxon>Caenorhabditis</taxon>
    </lineage>
</organism>
<accession>G0N4Y2</accession>
<dbReference type="EMBL" id="GL379839">
    <property type="protein sequence ID" value="EGT53019.1"/>
    <property type="molecule type" value="Genomic_DNA"/>
</dbReference>
<sequence>MDPVRGICYTAPIAYPLTMVMSSNDILHATLPSPPYFVTKATPPDDGVIYLQAATDQQRPTCYGVGSVGPIHVQQFEPEPPVKVPTFGADLVLPDGKGTNIYSWTPLDLVNWMHKVLAKPKGTQKACDSILSQEYDGSVIPCFFKDIESAKDCFPVLRGEWIKLRNHAATVFNAHLQELYNSQKSAYKAQKQCGNPNCRSCK</sequence>
<protein>
    <submittedName>
        <fullName evidence="1">Uncharacterized protein</fullName>
    </submittedName>
</protein>
<dbReference type="InParanoid" id="G0N4Y2"/>
<dbReference type="AlphaFoldDB" id="G0N4Y2"/>
<evidence type="ECO:0000313" key="2">
    <source>
        <dbReference type="Proteomes" id="UP000008068"/>
    </source>
</evidence>
<gene>
    <name evidence="1" type="ORF">CAEBREN_04751</name>
</gene>
<keyword evidence="2" id="KW-1185">Reference proteome</keyword>
<dbReference type="HOGENOM" id="CLU_1355720_0_0_1"/>
<name>G0N4Y2_CAEBE</name>
<reference evidence="2" key="1">
    <citation type="submission" date="2011-07" db="EMBL/GenBank/DDBJ databases">
        <authorList>
            <consortium name="Caenorhabditis brenneri Sequencing and Analysis Consortium"/>
            <person name="Wilson R.K."/>
        </authorList>
    </citation>
    <scope>NUCLEOTIDE SEQUENCE [LARGE SCALE GENOMIC DNA]</scope>
    <source>
        <strain evidence="2">PB2801</strain>
    </source>
</reference>